<evidence type="ECO:0000256" key="4">
    <source>
        <dbReference type="ARBA" id="ARBA00022670"/>
    </source>
</evidence>
<reference evidence="12" key="1">
    <citation type="submission" date="2014-11" db="EMBL/GenBank/DDBJ databases">
        <authorList>
            <person name="Geib S."/>
        </authorList>
    </citation>
    <scope>NUCLEOTIDE SEQUENCE</scope>
</reference>
<keyword evidence="3" id="KW-0964">Secreted</keyword>
<dbReference type="PROSITE" id="PS00134">
    <property type="entry name" value="TRYPSIN_HIS"/>
    <property type="match status" value="1"/>
</dbReference>
<evidence type="ECO:0000256" key="7">
    <source>
        <dbReference type="ARBA" id="ARBA00023145"/>
    </source>
</evidence>
<evidence type="ECO:0000256" key="1">
    <source>
        <dbReference type="ARBA" id="ARBA00004613"/>
    </source>
</evidence>
<dbReference type="SMART" id="SM00020">
    <property type="entry name" value="Tryp_SPc"/>
    <property type="match status" value="1"/>
</dbReference>
<dbReference type="InterPro" id="IPR001314">
    <property type="entry name" value="Peptidase_S1A"/>
</dbReference>
<keyword evidence="10" id="KW-0732">Signal</keyword>
<evidence type="ECO:0000256" key="2">
    <source>
        <dbReference type="ARBA" id="ARBA00007664"/>
    </source>
</evidence>
<dbReference type="AlphaFoldDB" id="A0A0A1WVK7"/>
<gene>
    <name evidence="12" type="primary">CHYM1_2</name>
    <name evidence="12" type="ORF">g.9274</name>
</gene>
<dbReference type="InterPro" id="IPR001254">
    <property type="entry name" value="Trypsin_dom"/>
</dbReference>
<dbReference type="InterPro" id="IPR050430">
    <property type="entry name" value="Peptidase_S1"/>
</dbReference>
<proteinExistence type="inferred from homology"/>
<name>A0A0A1WVK7_ZEUCU</name>
<keyword evidence="6 9" id="KW-0720">Serine protease</keyword>
<dbReference type="GO" id="GO:0004252">
    <property type="term" value="F:serine-type endopeptidase activity"/>
    <property type="evidence" value="ECO:0007669"/>
    <property type="project" value="InterPro"/>
</dbReference>
<evidence type="ECO:0000256" key="3">
    <source>
        <dbReference type="ARBA" id="ARBA00022525"/>
    </source>
</evidence>
<comment type="subcellular location">
    <subcellularLocation>
        <location evidence="1">Secreted</location>
    </subcellularLocation>
</comment>
<evidence type="ECO:0000256" key="9">
    <source>
        <dbReference type="RuleBase" id="RU363034"/>
    </source>
</evidence>
<sequence length="274" mass="30461">LSLYTLQLHTMKVFLLLAVLLCAHAEAKLIKYPKNYEKLAIESRVIGGKNATLGQAPYQVSLQSWYGYHFCGGAIIDKNWILTAAHCLANKFADNIMVVTGTVEWEKPNATYYVTSFHLHCRYNKPTSHNDIALIRLNSSIVYNDRTQPVALPTQQMNEGDEVILTGWGSTELYGDTPDNLQIVSLKYLPHKKCKEMHNNDPELDVGHICTFTKVGEGSCHGDSGGPLVSAGKLVGIVNWGMPCAIGYPDAHASPYFYTDWIRRIMSGSTKCFS</sequence>
<dbReference type="PROSITE" id="PS00135">
    <property type="entry name" value="TRYPSIN_SER"/>
    <property type="match status" value="1"/>
</dbReference>
<dbReference type="InterPro" id="IPR033116">
    <property type="entry name" value="TRYPSIN_SER"/>
</dbReference>
<dbReference type="PANTHER" id="PTHR24276">
    <property type="entry name" value="POLYSERASE-RELATED"/>
    <property type="match status" value="1"/>
</dbReference>
<keyword evidence="8" id="KW-1015">Disulfide bond</keyword>
<evidence type="ECO:0000256" key="6">
    <source>
        <dbReference type="ARBA" id="ARBA00022825"/>
    </source>
</evidence>
<feature type="domain" description="Peptidase S1" evidence="11">
    <location>
        <begin position="45"/>
        <end position="267"/>
    </location>
</feature>
<evidence type="ECO:0000256" key="5">
    <source>
        <dbReference type="ARBA" id="ARBA00022801"/>
    </source>
</evidence>
<feature type="non-terminal residue" evidence="12">
    <location>
        <position position="1"/>
    </location>
</feature>
<comment type="similarity">
    <text evidence="2">Belongs to the peptidase S1 family.</text>
</comment>
<keyword evidence="4 9" id="KW-0645">Protease</keyword>
<evidence type="ECO:0000256" key="8">
    <source>
        <dbReference type="ARBA" id="ARBA00023157"/>
    </source>
</evidence>
<dbReference type="GO" id="GO:0005576">
    <property type="term" value="C:extracellular region"/>
    <property type="evidence" value="ECO:0007669"/>
    <property type="project" value="UniProtKB-SubCell"/>
</dbReference>
<dbReference type="CDD" id="cd00190">
    <property type="entry name" value="Tryp_SPc"/>
    <property type="match status" value="1"/>
</dbReference>
<dbReference type="EMBL" id="GBXI01011435">
    <property type="protein sequence ID" value="JAD02857.1"/>
    <property type="molecule type" value="Transcribed_RNA"/>
</dbReference>
<dbReference type="Pfam" id="PF00089">
    <property type="entry name" value="Trypsin"/>
    <property type="match status" value="1"/>
</dbReference>
<dbReference type="SUPFAM" id="SSF50494">
    <property type="entry name" value="Trypsin-like serine proteases"/>
    <property type="match status" value="1"/>
</dbReference>
<dbReference type="InterPro" id="IPR009003">
    <property type="entry name" value="Peptidase_S1_PA"/>
</dbReference>
<reference evidence="12" key="2">
    <citation type="journal article" date="2015" name="Gigascience">
        <title>Reconstructing a comprehensive transcriptome assembly of a white-pupal translocated strain of the pest fruit fly Bactrocera cucurbitae.</title>
        <authorList>
            <person name="Sim S.B."/>
            <person name="Calla B."/>
            <person name="Hall B."/>
            <person name="DeRego T."/>
            <person name="Geib S.M."/>
        </authorList>
    </citation>
    <scope>NUCLEOTIDE SEQUENCE</scope>
</reference>
<feature type="chain" id="PRO_5001982922" evidence="10">
    <location>
        <begin position="28"/>
        <end position="274"/>
    </location>
</feature>
<dbReference type="InterPro" id="IPR018114">
    <property type="entry name" value="TRYPSIN_HIS"/>
</dbReference>
<dbReference type="FunFam" id="2.40.10.10:FF:000047">
    <property type="entry name" value="Trypsin eta"/>
    <property type="match status" value="1"/>
</dbReference>
<feature type="signal peptide" evidence="10">
    <location>
        <begin position="1"/>
        <end position="27"/>
    </location>
</feature>
<evidence type="ECO:0000259" key="11">
    <source>
        <dbReference type="PROSITE" id="PS50240"/>
    </source>
</evidence>
<organism evidence="12">
    <name type="scientific">Zeugodacus cucurbitae</name>
    <name type="common">Melon fruit fly</name>
    <name type="synonym">Bactrocera cucurbitae</name>
    <dbReference type="NCBI Taxonomy" id="28588"/>
    <lineage>
        <taxon>Eukaryota</taxon>
        <taxon>Metazoa</taxon>
        <taxon>Ecdysozoa</taxon>
        <taxon>Arthropoda</taxon>
        <taxon>Hexapoda</taxon>
        <taxon>Insecta</taxon>
        <taxon>Pterygota</taxon>
        <taxon>Neoptera</taxon>
        <taxon>Endopterygota</taxon>
        <taxon>Diptera</taxon>
        <taxon>Brachycera</taxon>
        <taxon>Muscomorpha</taxon>
        <taxon>Tephritoidea</taxon>
        <taxon>Tephritidae</taxon>
        <taxon>Zeugodacus</taxon>
        <taxon>Zeugodacus</taxon>
    </lineage>
</organism>
<evidence type="ECO:0000313" key="12">
    <source>
        <dbReference type="EMBL" id="JAD02857.1"/>
    </source>
</evidence>
<keyword evidence="7" id="KW-0865">Zymogen</keyword>
<accession>A0A0A1WVK7</accession>
<dbReference type="Gene3D" id="2.40.10.10">
    <property type="entry name" value="Trypsin-like serine proteases"/>
    <property type="match status" value="2"/>
</dbReference>
<dbReference type="PROSITE" id="PS50240">
    <property type="entry name" value="TRYPSIN_DOM"/>
    <property type="match status" value="1"/>
</dbReference>
<protein>
    <submittedName>
        <fullName evidence="12">Chymotrypsin-1</fullName>
    </submittedName>
</protein>
<dbReference type="GO" id="GO:0016485">
    <property type="term" value="P:protein processing"/>
    <property type="evidence" value="ECO:0007669"/>
    <property type="project" value="UniProtKB-ARBA"/>
</dbReference>
<keyword evidence="5 9" id="KW-0378">Hydrolase</keyword>
<dbReference type="PANTHER" id="PTHR24276:SF98">
    <property type="entry name" value="FI18310P1-RELATED"/>
    <property type="match status" value="1"/>
</dbReference>
<evidence type="ECO:0000256" key="10">
    <source>
        <dbReference type="SAM" id="SignalP"/>
    </source>
</evidence>
<dbReference type="PRINTS" id="PR00722">
    <property type="entry name" value="CHYMOTRYPSIN"/>
</dbReference>
<dbReference type="InterPro" id="IPR043504">
    <property type="entry name" value="Peptidase_S1_PA_chymotrypsin"/>
</dbReference>